<dbReference type="NCBIfam" id="TIGR03177">
    <property type="entry name" value="pilus_cpaB"/>
    <property type="match status" value="1"/>
</dbReference>
<keyword evidence="2" id="KW-0472">Membrane</keyword>
<feature type="region of interest" description="Disordered" evidence="1">
    <location>
        <begin position="237"/>
        <end position="308"/>
    </location>
</feature>
<evidence type="ECO:0000313" key="4">
    <source>
        <dbReference type="EMBL" id="SNT12693.1"/>
    </source>
</evidence>
<sequence>MFRGRNSVIIGIAVLLGIFVVFLTNAYFSGIAERQQRQVEQLKLVQVLVATQPLAFGTVLTAQNTKLVGWPASSLPAGVFRTSIGVVDNPRGPRVALRPIAVGEPILSSKISGSDGRASISDLLPQGMRAIAVRVNDVTGVGGLVTPGDVVDVLLTRQMDGDGAGRDDKTTDILLEKIRVIAIDQRADESKTEPKVAKTATLEVDPVSAQKLALAQSVGTLSLALRNVTSIEDGANMTITQGDLGSGWRSRRAQSPALADLPPGFYSEAPAPRAHASRPSLPPRPSGPTVEIVRGTKPTVYEVKRHGS</sequence>
<proteinExistence type="predicted"/>
<feature type="transmembrane region" description="Helical" evidence="2">
    <location>
        <begin position="7"/>
        <end position="28"/>
    </location>
</feature>
<dbReference type="CDD" id="cd11614">
    <property type="entry name" value="SAF_CpaB_FlgA_like"/>
    <property type="match status" value="1"/>
</dbReference>
<evidence type="ECO:0000313" key="5">
    <source>
        <dbReference type="Proteomes" id="UP000198339"/>
    </source>
</evidence>
<dbReference type="Proteomes" id="UP000198339">
    <property type="component" value="Unassembled WGS sequence"/>
</dbReference>
<dbReference type="AlphaFoldDB" id="A0A239K4X4"/>
<dbReference type="InterPro" id="IPR031571">
    <property type="entry name" value="RcpC_dom"/>
</dbReference>
<evidence type="ECO:0000259" key="3">
    <source>
        <dbReference type="SMART" id="SM00858"/>
    </source>
</evidence>
<feature type="compositionally biased region" description="Low complexity" evidence="1">
    <location>
        <begin position="267"/>
        <end position="279"/>
    </location>
</feature>
<reference evidence="4 5" key="1">
    <citation type="submission" date="2017-06" db="EMBL/GenBank/DDBJ databases">
        <authorList>
            <person name="Kim H.J."/>
            <person name="Triplett B.A."/>
        </authorList>
    </citation>
    <scope>NUCLEOTIDE SEQUENCE [LARGE SCALE GENOMIC DNA]</scope>
    <source>
        <strain evidence="4 5">DS15</strain>
    </source>
</reference>
<keyword evidence="2" id="KW-0812">Transmembrane</keyword>
<dbReference type="InterPro" id="IPR017592">
    <property type="entry name" value="Pilus_assmbl_Flp-typ_CpaB"/>
</dbReference>
<name>A0A239K4X4_9SPHN</name>
<organism evidence="4 5">
    <name type="scientific">Sphingopyxis indica</name>
    <dbReference type="NCBI Taxonomy" id="436663"/>
    <lineage>
        <taxon>Bacteria</taxon>
        <taxon>Pseudomonadati</taxon>
        <taxon>Pseudomonadota</taxon>
        <taxon>Alphaproteobacteria</taxon>
        <taxon>Sphingomonadales</taxon>
        <taxon>Sphingomonadaceae</taxon>
        <taxon>Sphingopyxis</taxon>
    </lineage>
</organism>
<dbReference type="OrthoDB" id="163768at2"/>
<protein>
    <submittedName>
        <fullName evidence="4">Pilus assembly protein CpaB</fullName>
    </submittedName>
</protein>
<evidence type="ECO:0000256" key="2">
    <source>
        <dbReference type="SAM" id="Phobius"/>
    </source>
</evidence>
<dbReference type="EMBL" id="FZPA01000012">
    <property type="protein sequence ID" value="SNT12693.1"/>
    <property type="molecule type" value="Genomic_DNA"/>
</dbReference>
<evidence type="ECO:0000256" key="1">
    <source>
        <dbReference type="SAM" id="MobiDB-lite"/>
    </source>
</evidence>
<dbReference type="InterPro" id="IPR013974">
    <property type="entry name" value="SAF"/>
</dbReference>
<accession>A0A239K4X4</accession>
<keyword evidence="5" id="KW-1185">Reference proteome</keyword>
<dbReference type="Pfam" id="PF08666">
    <property type="entry name" value="SAF"/>
    <property type="match status" value="1"/>
</dbReference>
<keyword evidence="2" id="KW-1133">Transmembrane helix</keyword>
<dbReference type="Pfam" id="PF16976">
    <property type="entry name" value="RcpC"/>
    <property type="match status" value="1"/>
</dbReference>
<dbReference type="SMART" id="SM00858">
    <property type="entry name" value="SAF"/>
    <property type="match status" value="1"/>
</dbReference>
<gene>
    <name evidence="4" type="ORF">SAMN06295955_11277</name>
</gene>
<feature type="domain" description="SAF" evidence="3">
    <location>
        <begin position="45"/>
        <end position="112"/>
    </location>
</feature>